<sequence>MPRILNFYMDDSGTRAPNREPLPYNKNAREFFALGGVLIDEDAEAAARKLYDEFCARWSISYPLHSVEIRHRQERFSWLALDRFERDKFMSDLSRTLLSLDILGLACVIDRPGYDARYREQYGYRQWHLCQTAFAIAVERAAKYARKIDRKLRVLPERTSKVDDDRLVRYYDDLRTSGPPFAKDSSAQYSPLTANELSETLHEIRFKTKSSPIAQIADLYLWPIAIAGYAPRNRPYVALQSSGRLIESRLTPSQIDVAGSKYSCFELVRRHRRGC</sequence>
<gene>
    <name evidence="1" type="ORF">GCM10011487_63490</name>
</gene>
<evidence type="ECO:0000313" key="1">
    <source>
        <dbReference type="EMBL" id="GFE84349.1"/>
    </source>
</evidence>
<dbReference type="EMBL" id="BLJN01000008">
    <property type="protein sequence ID" value="GFE84349.1"/>
    <property type="molecule type" value="Genomic_DNA"/>
</dbReference>
<evidence type="ECO:0000313" key="2">
    <source>
        <dbReference type="Proteomes" id="UP000445000"/>
    </source>
</evidence>
<keyword evidence="2" id="KW-1185">Reference proteome</keyword>
<reference evidence="2" key="1">
    <citation type="submission" date="2020-01" db="EMBL/GenBank/DDBJ databases">
        <title>'Steroidobacter agaridevorans' sp. nov., agar-degrading bacteria isolated from rhizosphere soils.</title>
        <authorList>
            <person name="Ikenaga M."/>
            <person name="Kataoka M."/>
            <person name="Murouchi A."/>
            <person name="Katsuragi S."/>
            <person name="Sakai M."/>
        </authorList>
    </citation>
    <scope>NUCLEOTIDE SEQUENCE [LARGE SCALE GENOMIC DNA]</scope>
    <source>
        <strain evidence="2">YU21-B</strain>
    </source>
</reference>
<comment type="caution">
    <text evidence="1">The sequence shown here is derived from an EMBL/GenBank/DDBJ whole genome shotgun (WGS) entry which is preliminary data.</text>
</comment>
<dbReference type="Pfam" id="PF12686">
    <property type="entry name" value="DUF3800"/>
    <property type="match status" value="1"/>
</dbReference>
<name>A0A829YMD6_9GAMM</name>
<evidence type="ECO:0008006" key="3">
    <source>
        <dbReference type="Google" id="ProtNLM"/>
    </source>
</evidence>
<protein>
    <recommendedName>
        <fullName evidence="3">DUF3800 domain-containing protein</fullName>
    </recommendedName>
</protein>
<dbReference type="AlphaFoldDB" id="A0A829YMD6"/>
<dbReference type="RefSeq" id="WP_202627007.1">
    <property type="nucleotide sequence ID" value="NZ_BLJN01000008.1"/>
</dbReference>
<dbReference type="Proteomes" id="UP000445000">
    <property type="component" value="Unassembled WGS sequence"/>
</dbReference>
<organism evidence="1 2">
    <name type="scientific">Steroidobacter agaridevorans</name>
    <dbReference type="NCBI Taxonomy" id="2695856"/>
    <lineage>
        <taxon>Bacteria</taxon>
        <taxon>Pseudomonadati</taxon>
        <taxon>Pseudomonadota</taxon>
        <taxon>Gammaproteobacteria</taxon>
        <taxon>Steroidobacterales</taxon>
        <taxon>Steroidobacteraceae</taxon>
        <taxon>Steroidobacter</taxon>
    </lineage>
</organism>
<accession>A0A829YMD6</accession>
<proteinExistence type="predicted"/>
<dbReference type="InterPro" id="IPR024524">
    <property type="entry name" value="DUF3800"/>
</dbReference>